<comment type="caution">
    <text evidence="1">The sequence shown here is derived from an EMBL/GenBank/DDBJ whole genome shotgun (WGS) entry which is preliminary data.</text>
</comment>
<evidence type="ECO:0000313" key="2">
    <source>
        <dbReference type="Proteomes" id="UP001148838"/>
    </source>
</evidence>
<proteinExistence type="predicted"/>
<evidence type="ECO:0000313" key="1">
    <source>
        <dbReference type="EMBL" id="KAJ4426564.1"/>
    </source>
</evidence>
<dbReference type="Proteomes" id="UP001148838">
    <property type="component" value="Unassembled WGS sequence"/>
</dbReference>
<dbReference type="EMBL" id="JAJSOF020000039">
    <property type="protein sequence ID" value="KAJ4426564.1"/>
    <property type="molecule type" value="Genomic_DNA"/>
</dbReference>
<accession>A0ABQ8RY03</accession>
<keyword evidence="2" id="KW-1185">Reference proteome</keyword>
<sequence>MVLFHRNSYQIMVQNFEATGSALKNKPTGRRRRIRTQETRQHRLRNVTQIHKRCIRQISSVVQISIASVRKDFKLLRYQIQIVQQLQVAIGQN</sequence>
<organism evidence="1 2">
    <name type="scientific">Periplaneta americana</name>
    <name type="common">American cockroach</name>
    <name type="synonym">Blatta americana</name>
    <dbReference type="NCBI Taxonomy" id="6978"/>
    <lineage>
        <taxon>Eukaryota</taxon>
        <taxon>Metazoa</taxon>
        <taxon>Ecdysozoa</taxon>
        <taxon>Arthropoda</taxon>
        <taxon>Hexapoda</taxon>
        <taxon>Insecta</taxon>
        <taxon>Pterygota</taxon>
        <taxon>Neoptera</taxon>
        <taxon>Polyneoptera</taxon>
        <taxon>Dictyoptera</taxon>
        <taxon>Blattodea</taxon>
        <taxon>Blattoidea</taxon>
        <taxon>Blattidae</taxon>
        <taxon>Blattinae</taxon>
        <taxon>Periplaneta</taxon>
    </lineage>
</organism>
<reference evidence="1 2" key="1">
    <citation type="journal article" date="2022" name="Allergy">
        <title>Genome assembly and annotation of Periplaneta americana reveal a comprehensive cockroach allergen profile.</title>
        <authorList>
            <person name="Wang L."/>
            <person name="Xiong Q."/>
            <person name="Saelim N."/>
            <person name="Wang L."/>
            <person name="Nong W."/>
            <person name="Wan A.T."/>
            <person name="Shi M."/>
            <person name="Liu X."/>
            <person name="Cao Q."/>
            <person name="Hui J.H.L."/>
            <person name="Sookrung N."/>
            <person name="Leung T.F."/>
            <person name="Tungtrongchitr A."/>
            <person name="Tsui S.K.W."/>
        </authorList>
    </citation>
    <scope>NUCLEOTIDE SEQUENCE [LARGE SCALE GENOMIC DNA]</scope>
    <source>
        <strain evidence="1">PWHHKU_190912</strain>
    </source>
</reference>
<protein>
    <submittedName>
        <fullName evidence="1">Uncharacterized protein</fullName>
    </submittedName>
</protein>
<name>A0ABQ8RY03_PERAM</name>
<gene>
    <name evidence="1" type="ORF">ANN_26362</name>
</gene>